<organism evidence="1 2">
    <name type="scientific">Gigaspora rosea</name>
    <dbReference type="NCBI Taxonomy" id="44941"/>
    <lineage>
        <taxon>Eukaryota</taxon>
        <taxon>Fungi</taxon>
        <taxon>Fungi incertae sedis</taxon>
        <taxon>Mucoromycota</taxon>
        <taxon>Glomeromycotina</taxon>
        <taxon>Glomeromycetes</taxon>
        <taxon>Diversisporales</taxon>
        <taxon>Gigasporaceae</taxon>
        <taxon>Gigaspora</taxon>
    </lineage>
</organism>
<dbReference type="OrthoDB" id="2310186at2759"/>
<gene>
    <name evidence="1" type="ORF">C2G38_2046718</name>
</gene>
<reference evidence="1 2" key="1">
    <citation type="submission" date="2018-06" db="EMBL/GenBank/DDBJ databases">
        <title>Comparative genomics reveals the genomic features of Rhizophagus irregularis, R. cerebriforme, R. diaphanum and Gigaspora rosea, and their symbiotic lifestyle signature.</title>
        <authorList>
            <person name="Morin E."/>
            <person name="San Clemente H."/>
            <person name="Chen E.C.H."/>
            <person name="De La Providencia I."/>
            <person name="Hainaut M."/>
            <person name="Kuo A."/>
            <person name="Kohler A."/>
            <person name="Murat C."/>
            <person name="Tang N."/>
            <person name="Roy S."/>
            <person name="Loubradou J."/>
            <person name="Henrissat B."/>
            <person name="Grigoriev I.V."/>
            <person name="Corradi N."/>
            <person name="Roux C."/>
            <person name="Martin F.M."/>
        </authorList>
    </citation>
    <scope>NUCLEOTIDE SEQUENCE [LARGE SCALE GENOMIC DNA]</scope>
    <source>
        <strain evidence="1 2">DAOM 194757</strain>
    </source>
</reference>
<keyword evidence="2" id="KW-1185">Reference proteome</keyword>
<accession>A0A397UHA8</accession>
<dbReference type="Proteomes" id="UP000266673">
    <property type="component" value="Unassembled WGS sequence"/>
</dbReference>
<evidence type="ECO:0000313" key="2">
    <source>
        <dbReference type="Proteomes" id="UP000266673"/>
    </source>
</evidence>
<comment type="caution">
    <text evidence="1">The sequence shown here is derived from an EMBL/GenBank/DDBJ whole genome shotgun (WGS) entry which is preliminary data.</text>
</comment>
<dbReference type="AlphaFoldDB" id="A0A397UHA8"/>
<dbReference type="EMBL" id="QKWP01001798">
    <property type="protein sequence ID" value="RIB06526.1"/>
    <property type="molecule type" value="Genomic_DNA"/>
</dbReference>
<proteinExistence type="predicted"/>
<sequence>MGLGKNLELAFKLVFFLINVKKRINSIVGPWRMFKTNANSSENDETFKLRKLSVPILGGTAYALSKNRLNTVADDSFDVAGSRDIDALRMEWKKRNNGLGLKDVSRSCGGV</sequence>
<name>A0A397UHA8_9GLOM</name>
<protein>
    <submittedName>
        <fullName evidence="1">Uncharacterized protein</fullName>
    </submittedName>
</protein>
<evidence type="ECO:0000313" key="1">
    <source>
        <dbReference type="EMBL" id="RIB06526.1"/>
    </source>
</evidence>